<name>A0ACB6ZB64_THEGA</name>
<proteinExistence type="predicted"/>
<protein>
    <submittedName>
        <fullName evidence="1">Guanine-N(7)-methyltransferase</fullName>
    </submittedName>
</protein>
<gene>
    <name evidence="1" type="ORF">BDM02DRAFT_3118030</name>
</gene>
<sequence length="381" mass="43677">MPPPPIPQKPSTVSYKPRPSSRLMPLTPQEIRFYNDSEKSRRGWSSLSKKRKRSPADEGDSKRSKDADTIMLHYDARPEVERVMRQESPIIGLKNFNNWIKSVLFANFCHPALASGSVQRSRLGPKKAPITRGKVLDLGCGKGGDLNKWAKAHISEYVGLDVASMSIDQARQRYESFRGPRFDATFAACDCYGVSISTALDPDKLSTPFDVVSMQFCMHYAFETEERARCMLDNVSRWLRSGGVFVGTIPNSGQLLSRLRDSPNHSFGNNIYNIRTDTPVPSDNELPKFGFRYVFWLKDAVENVPEFLVLWDDFIRLAAEYRLVLKYRKEFHDMFTEFSEHSEFGPLMTRMQVIDPHGDSKMDEEQWEAANIYIGFIFEKR</sequence>
<evidence type="ECO:0000313" key="1">
    <source>
        <dbReference type="EMBL" id="KAF9646842.1"/>
    </source>
</evidence>
<accession>A0ACB6ZB64</accession>
<keyword evidence="2" id="KW-1185">Reference proteome</keyword>
<reference evidence="1" key="1">
    <citation type="submission" date="2019-10" db="EMBL/GenBank/DDBJ databases">
        <authorList>
            <consortium name="DOE Joint Genome Institute"/>
            <person name="Kuo A."/>
            <person name="Miyauchi S."/>
            <person name="Kiss E."/>
            <person name="Drula E."/>
            <person name="Kohler A."/>
            <person name="Sanchez-Garcia M."/>
            <person name="Andreopoulos B."/>
            <person name="Barry K.W."/>
            <person name="Bonito G."/>
            <person name="Buee M."/>
            <person name="Carver A."/>
            <person name="Chen C."/>
            <person name="Cichocki N."/>
            <person name="Clum A."/>
            <person name="Culley D."/>
            <person name="Crous P.W."/>
            <person name="Fauchery L."/>
            <person name="Girlanda M."/>
            <person name="Hayes R."/>
            <person name="Keri Z."/>
            <person name="Labutti K."/>
            <person name="Lipzen A."/>
            <person name="Lombard V."/>
            <person name="Magnuson J."/>
            <person name="Maillard F."/>
            <person name="Morin E."/>
            <person name="Murat C."/>
            <person name="Nolan M."/>
            <person name="Ohm R."/>
            <person name="Pangilinan J."/>
            <person name="Pereira M."/>
            <person name="Perotto S."/>
            <person name="Peter M."/>
            <person name="Riley R."/>
            <person name="Sitrit Y."/>
            <person name="Stielow B."/>
            <person name="Szollosi G."/>
            <person name="Zifcakova L."/>
            <person name="Stursova M."/>
            <person name="Spatafora J.W."/>
            <person name="Tedersoo L."/>
            <person name="Vaario L.-M."/>
            <person name="Yamada A."/>
            <person name="Yan M."/>
            <person name="Wang P."/>
            <person name="Xu J."/>
            <person name="Bruns T."/>
            <person name="Baldrian P."/>
            <person name="Vilgalys R."/>
            <person name="Henrissat B."/>
            <person name="Grigoriev I.V."/>
            <person name="Hibbett D."/>
            <person name="Nagy L.G."/>
            <person name="Martin F.M."/>
        </authorList>
    </citation>
    <scope>NUCLEOTIDE SEQUENCE</scope>
    <source>
        <strain evidence="1">P2</strain>
    </source>
</reference>
<evidence type="ECO:0000313" key="2">
    <source>
        <dbReference type="Proteomes" id="UP000886501"/>
    </source>
</evidence>
<comment type="caution">
    <text evidence="1">The sequence shown here is derived from an EMBL/GenBank/DDBJ whole genome shotgun (WGS) entry which is preliminary data.</text>
</comment>
<dbReference type="EMBL" id="MU118047">
    <property type="protein sequence ID" value="KAF9646842.1"/>
    <property type="molecule type" value="Genomic_DNA"/>
</dbReference>
<dbReference type="Proteomes" id="UP000886501">
    <property type="component" value="Unassembled WGS sequence"/>
</dbReference>
<reference evidence="1" key="2">
    <citation type="journal article" date="2020" name="Nat. Commun.">
        <title>Large-scale genome sequencing of mycorrhizal fungi provides insights into the early evolution of symbiotic traits.</title>
        <authorList>
            <person name="Miyauchi S."/>
            <person name="Kiss E."/>
            <person name="Kuo A."/>
            <person name="Drula E."/>
            <person name="Kohler A."/>
            <person name="Sanchez-Garcia M."/>
            <person name="Morin E."/>
            <person name="Andreopoulos B."/>
            <person name="Barry K.W."/>
            <person name="Bonito G."/>
            <person name="Buee M."/>
            <person name="Carver A."/>
            <person name="Chen C."/>
            <person name="Cichocki N."/>
            <person name="Clum A."/>
            <person name="Culley D."/>
            <person name="Crous P.W."/>
            <person name="Fauchery L."/>
            <person name="Girlanda M."/>
            <person name="Hayes R.D."/>
            <person name="Keri Z."/>
            <person name="LaButti K."/>
            <person name="Lipzen A."/>
            <person name="Lombard V."/>
            <person name="Magnuson J."/>
            <person name="Maillard F."/>
            <person name="Murat C."/>
            <person name="Nolan M."/>
            <person name="Ohm R.A."/>
            <person name="Pangilinan J."/>
            <person name="Pereira M.F."/>
            <person name="Perotto S."/>
            <person name="Peter M."/>
            <person name="Pfister S."/>
            <person name="Riley R."/>
            <person name="Sitrit Y."/>
            <person name="Stielow J.B."/>
            <person name="Szollosi G."/>
            <person name="Zifcakova L."/>
            <person name="Stursova M."/>
            <person name="Spatafora J.W."/>
            <person name="Tedersoo L."/>
            <person name="Vaario L.M."/>
            <person name="Yamada A."/>
            <person name="Yan M."/>
            <person name="Wang P."/>
            <person name="Xu J."/>
            <person name="Bruns T."/>
            <person name="Baldrian P."/>
            <person name="Vilgalys R."/>
            <person name="Dunand C."/>
            <person name="Henrissat B."/>
            <person name="Grigoriev I.V."/>
            <person name="Hibbett D."/>
            <person name="Nagy L.G."/>
            <person name="Martin F.M."/>
        </authorList>
    </citation>
    <scope>NUCLEOTIDE SEQUENCE</scope>
    <source>
        <strain evidence="1">P2</strain>
    </source>
</reference>
<organism evidence="1 2">
    <name type="scientific">Thelephora ganbajun</name>
    <name type="common">Ganba fungus</name>
    <dbReference type="NCBI Taxonomy" id="370292"/>
    <lineage>
        <taxon>Eukaryota</taxon>
        <taxon>Fungi</taxon>
        <taxon>Dikarya</taxon>
        <taxon>Basidiomycota</taxon>
        <taxon>Agaricomycotina</taxon>
        <taxon>Agaricomycetes</taxon>
        <taxon>Thelephorales</taxon>
        <taxon>Thelephoraceae</taxon>
        <taxon>Thelephora</taxon>
    </lineage>
</organism>